<organism evidence="2 3">
    <name type="scientific">Candidatus Portnoybacteria bacterium RBG_13_40_8</name>
    <dbReference type="NCBI Taxonomy" id="1801990"/>
    <lineage>
        <taxon>Bacteria</taxon>
        <taxon>Candidatus Portnoyibacteriota</taxon>
    </lineage>
</organism>
<keyword evidence="1" id="KW-0472">Membrane</keyword>
<evidence type="ECO:0000313" key="2">
    <source>
        <dbReference type="EMBL" id="OGZ32792.1"/>
    </source>
</evidence>
<proteinExistence type="predicted"/>
<feature type="transmembrane region" description="Helical" evidence="1">
    <location>
        <begin position="104"/>
        <end position="127"/>
    </location>
</feature>
<sequence length="176" mass="19962">MNQLTSLGNLNITSWEVVILLFLVGGGFLLGILLGRDRVFVLLLGSYISFALMGVIPFKKIFPDFFGNEENFVVLIVTFLVLIGIIYFLLSRSILKSKRTGNKYLFQIFFLSVFFIGIVTSVVFMFFPKDLIKAFSPAILKIFNTSTARFLWLVIPLIFVGIFKGRKPSIKEKKSI</sequence>
<name>A0A1G2F4T9_9BACT</name>
<evidence type="ECO:0008006" key="4">
    <source>
        <dbReference type="Google" id="ProtNLM"/>
    </source>
</evidence>
<feature type="transmembrane region" description="Helical" evidence="1">
    <location>
        <begin position="12"/>
        <end position="33"/>
    </location>
</feature>
<comment type="caution">
    <text evidence="2">The sequence shown here is derived from an EMBL/GenBank/DDBJ whole genome shotgun (WGS) entry which is preliminary data.</text>
</comment>
<gene>
    <name evidence="2" type="ORF">A2V69_03115</name>
</gene>
<reference evidence="2 3" key="1">
    <citation type="journal article" date="2016" name="Nat. Commun.">
        <title>Thousands of microbial genomes shed light on interconnected biogeochemical processes in an aquifer system.</title>
        <authorList>
            <person name="Anantharaman K."/>
            <person name="Brown C.T."/>
            <person name="Hug L.A."/>
            <person name="Sharon I."/>
            <person name="Castelle C.J."/>
            <person name="Probst A.J."/>
            <person name="Thomas B.C."/>
            <person name="Singh A."/>
            <person name="Wilkins M.J."/>
            <person name="Karaoz U."/>
            <person name="Brodie E.L."/>
            <person name="Williams K.H."/>
            <person name="Hubbard S.S."/>
            <person name="Banfield J.F."/>
        </authorList>
    </citation>
    <scope>NUCLEOTIDE SEQUENCE [LARGE SCALE GENOMIC DNA]</scope>
</reference>
<feature type="transmembrane region" description="Helical" evidence="1">
    <location>
        <begin position="71"/>
        <end position="92"/>
    </location>
</feature>
<dbReference type="AlphaFoldDB" id="A0A1G2F4T9"/>
<dbReference type="STRING" id="1801990.A2V69_03115"/>
<keyword evidence="1" id="KW-0812">Transmembrane</keyword>
<accession>A0A1G2F4T9</accession>
<dbReference type="EMBL" id="MHMT01000013">
    <property type="protein sequence ID" value="OGZ32792.1"/>
    <property type="molecule type" value="Genomic_DNA"/>
</dbReference>
<evidence type="ECO:0000313" key="3">
    <source>
        <dbReference type="Proteomes" id="UP000177810"/>
    </source>
</evidence>
<protein>
    <recommendedName>
        <fullName evidence="4">CvpA family protein</fullName>
    </recommendedName>
</protein>
<feature type="transmembrane region" description="Helical" evidence="1">
    <location>
        <begin position="147"/>
        <end position="165"/>
    </location>
</feature>
<evidence type="ECO:0000256" key="1">
    <source>
        <dbReference type="SAM" id="Phobius"/>
    </source>
</evidence>
<keyword evidence="1" id="KW-1133">Transmembrane helix</keyword>
<dbReference type="Proteomes" id="UP000177810">
    <property type="component" value="Unassembled WGS sequence"/>
</dbReference>
<feature type="transmembrane region" description="Helical" evidence="1">
    <location>
        <begin position="40"/>
        <end position="59"/>
    </location>
</feature>